<keyword evidence="2" id="KW-1185">Reference proteome</keyword>
<reference evidence="2" key="1">
    <citation type="submission" date="2013-09" db="EMBL/GenBank/DDBJ databases">
        <title>Corchorus olitorius genome sequencing.</title>
        <authorList>
            <person name="Alam M."/>
            <person name="Haque M.S."/>
            <person name="Islam M.S."/>
            <person name="Emdad E.M."/>
            <person name="Islam M.M."/>
            <person name="Ahmed B."/>
            <person name="Halim A."/>
            <person name="Hossen Q.M.M."/>
            <person name="Hossain M.Z."/>
            <person name="Ahmed R."/>
            <person name="Khan M.M."/>
            <person name="Islam R."/>
            <person name="Rashid M.M."/>
            <person name="Khan S.A."/>
            <person name="Rahman M.S."/>
            <person name="Alam M."/>
            <person name="Yahiya A.S."/>
            <person name="Khan M.S."/>
            <person name="Azam M.S."/>
            <person name="Haque T."/>
            <person name="Lashkar M.Z.H."/>
            <person name="Akhand A.I."/>
            <person name="Morshed G."/>
            <person name="Roy S."/>
            <person name="Uddin K.S."/>
            <person name="Rabeya T."/>
            <person name="Hossain A.S."/>
            <person name="Chowdhury A."/>
            <person name="Snigdha A.R."/>
            <person name="Mortoza M.S."/>
            <person name="Matin S.A."/>
            <person name="Hoque S.M.E."/>
            <person name="Islam M.K."/>
            <person name="Roy D.K."/>
            <person name="Haider R."/>
            <person name="Moosa M.M."/>
            <person name="Elias S.M."/>
            <person name="Hasan A.M."/>
            <person name="Jahan S."/>
            <person name="Shafiuddin M."/>
            <person name="Mahmood N."/>
            <person name="Shommy N.S."/>
        </authorList>
    </citation>
    <scope>NUCLEOTIDE SEQUENCE [LARGE SCALE GENOMIC DNA]</scope>
    <source>
        <strain evidence="2">cv. O-4</strain>
    </source>
</reference>
<proteinExistence type="predicted"/>
<name>A0A1R3KMD2_9ROSI</name>
<comment type="caution">
    <text evidence="1">The sequence shown here is derived from an EMBL/GenBank/DDBJ whole genome shotgun (WGS) entry which is preliminary data.</text>
</comment>
<sequence length="143" mass="16616">MVNQGNQVEPARNQPQQLQQLELMQTSSTHDFLMKEDLFPLITHTDVSKEERISETIEIQTEEKYLQAKEIVAKLESFKQKPLDFDPDEADEPCILVHKEAPKEEAQIAKQEEEFMPKPKRGLEIVVPPPFPSHLIKRKKKDD</sequence>
<organism evidence="1 2">
    <name type="scientific">Corchorus olitorius</name>
    <dbReference type="NCBI Taxonomy" id="93759"/>
    <lineage>
        <taxon>Eukaryota</taxon>
        <taxon>Viridiplantae</taxon>
        <taxon>Streptophyta</taxon>
        <taxon>Embryophyta</taxon>
        <taxon>Tracheophyta</taxon>
        <taxon>Spermatophyta</taxon>
        <taxon>Magnoliopsida</taxon>
        <taxon>eudicotyledons</taxon>
        <taxon>Gunneridae</taxon>
        <taxon>Pentapetalae</taxon>
        <taxon>rosids</taxon>
        <taxon>malvids</taxon>
        <taxon>Malvales</taxon>
        <taxon>Malvaceae</taxon>
        <taxon>Grewioideae</taxon>
        <taxon>Apeibeae</taxon>
        <taxon>Corchorus</taxon>
    </lineage>
</organism>
<evidence type="ECO:0000313" key="1">
    <source>
        <dbReference type="EMBL" id="OMP08158.1"/>
    </source>
</evidence>
<evidence type="ECO:0000313" key="2">
    <source>
        <dbReference type="Proteomes" id="UP000187203"/>
    </source>
</evidence>
<accession>A0A1R3KMD2</accession>
<protein>
    <submittedName>
        <fullName evidence="1">Potassium transporter family protein</fullName>
    </submittedName>
</protein>
<dbReference type="Proteomes" id="UP000187203">
    <property type="component" value="Unassembled WGS sequence"/>
</dbReference>
<dbReference type="AlphaFoldDB" id="A0A1R3KMD2"/>
<dbReference type="EMBL" id="AWUE01012862">
    <property type="protein sequence ID" value="OMP08158.1"/>
    <property type="molecule type" value="Genomic_DNA"/>
</dbReference>
<gene>
    <name evidence="1" type="ORF">COLO4_06729</name>
</gene>